<keyword evidence="3" id="KW-0547">Nucleotide-binding</keyword>
<evidence type="ECO:0000256" key="5">
    <source>
        <dbReference type="ARBA" id="ARBA00022970"/>
    </source>
</evidence>
<dbReference type="GO" id="GO:0005524">
    <property type="term" value="F:ATP binding"/>
    <property type="evidence" value="ECO:0007669"/>
    <property type="project" value="UniProtKB-KW"/>
</dbReference>
<dbReference type="GO" id="GO:0022857">
    <property type="term" value="F:transmembrane transporter activity"/>
    <property type="evidence" value="ECO:0007669"/>
    <property type="project" value="UniProtKB-ARBA"/>
</dbReference>
<keyword evidence="4 7" id="KW-0067">ATP-binding</keyword>
<dbReference type="Proteomes" id="UP000243884">
    <property type="component" value="Unassembled WGS sequence"/>
</dbReference>
<reference evidence="8" key="1">
    <citation type="submission" date="2017-04" db="EMBL/GenBank/DDBJ databases">
        <authorList>
            <person name="Varghese N."/>
            <person name="Submissions S."/>
        </authorList>
    </citation>
    <scope>NUCLEOTIDE SEQUENCE [LARGE SCALE GENOMIC DNA]</scope>
    <source>
        <strain evidence="8">DSM 21500</strain>
    </source>
</reference>
<dbReference type="AlphaFoldDB" id="A0A1W1ZAZ2"/>
<comment type="similarity">
    <text evidence="1">Belongs to the ABC transporter superfamily.</text>
</comment>
<accession>A0A1W1ZAZ2</accession>
<dbReference type="CDD" id="cd03255">
    <property type="entry name" value="ABC_MJ0796_LolCDE_FtsE"/>
    <property type="match status" value="1"/>
</dbReference>
<evidence type="ECO:0000256" key="1">
    <source>
        <dbReference type="ARBA" id="ARBA00005417"/>
    </source>
</evidence>
<dbReference type="STRING" id="371602.SAMN04487984_1222"/>
<dbReference type="PROSITE" id="PS50893">
    <property type="entry name" value="ABC_TRANSPORTER_2"/>
    <property type="match status" value="1"/>
</dbReference>
<dbReference type="InterPro" id="IPR027417">
    <property type="entry name" value="P-loop_NTPase"/>
</dbReference>
<dbReference type="EMBL" id="FWXK01000007">
    <property type="protein sequence ID" value="SMC45512.1"/>
    <property type="molecule type" value="Genomic_DNA"/>
</dbReference>
<dbReference type="GO" id="GO:0006865">
    <property type="term" value="P:amino acid transport"/>
    <property type="evidence" value="ECO:0007669"/>
    <property type="project" value="UniProtKB-KW"/>
</dbReference>
<dbReference type="RefSeq" id="WP_084099340.1">
    <property type="nucleotide sequence ID" value="NZ_FWXK01000007.1"/>
</dbReference>
<evidence type="ECO:0000256" key="3">
    <source>
        <dbReference type="ARBA" id="ARBA00022741"/>
    </source>
</evidence>
<sequence length="223" mass="24918">MSAITFKNITRDFKDGGRTIHVLKDTNVEINSGEFVAIVGPSGSGKSTFLTIAGGLQTPTSGEVYINGQELSVLSEKEREKLRLNEVGFILQASNLVPFLKVNDQFNLFDRIMKDDRSDYRDELLEQLGIKELSNKYPEDLSGGEQQRVAIAKALYNDPTILLADEPTASLDTERALEVVDILAKEAKEQDKAIIMVTHDKRLLDKCDRVLEMKDGELNEVEE</sequence>
<dbReference type="Pfam" id="PF00005">
    <property type="entry name" value="ABC_tran"/>
    <property type="match status" value="1"/>
</dbReference>
<evidence type="ECO:0000259" key="6">
    <source>
        <dbReference type="PROSITE" id="PS50893"/>
    </source>
</evidence>
<keyword evidence="2" id="KW-0813">Transport</keyword>
<keyword evidence="5" id="KW-0029">Amino-acid transport</keyword>
<proteinExistence type="inferred from homology"/>
<dbReference type="GO" id="GO:0098796">
    <property type="term" value="C:membrane protein complex"/>
    <property type="evidence" value="ECO:0007669"/>
    <property type="project" value="UniProtKB-ARBA"/>
</dbReference>
<dbReference type="InterPro" id="IPR017871">
    <property type="entry name" value="ABC_transporter-like_CS"/>
</dbReference>
<gene>
    <name evidence="7" type="ORF">SAMN04487984_1222</name>
</gene>
<feature type="domain" description="ABC transporter" evidence="6">
    <location>
        <begin position="4"/>
        <end position="223"/>
    </location>
</feature>
<dbReference type="PANTHER" id="PTHR42798">
    <property type="entry name" value="LIPOPROTEIN-RELEASING SYSTEM ATP-BINDING PROTEIN LOLD"/>
    <property type="match status" value="1"/>
</dbReference>
<evidence type="ECO:0000313" key="7">
    <source>
        <dbReference type="EMBL" id="SMC45512.1"/>
    </source>
</evidence>
<evidence type="ECO:0000256" key="2">
    <source>
        <dbReference type="ARBA" id="ARBA00022448"/>
    </source>
</evidence>
<dbReference type="FunFam" id="3.40.50.300:FF:000032">
    <property type="entry name" value="Export ABC transporter ATP-binding protein"/>
    <property type="match status" value="1"/>
</dbReference>
<dbReference type="Gene3D" id="3.40.50.300">
    <property type="entry name" value="P-loop containing nucleotide triphosphate hydrolases"/>
    <property type="match status" value="1"/>
</dbReference>
<dbReference type="GO" id="GO:0016887">
    <property type="term" value="F:ATP hydrolysis activity"/>
    <property type="evidence" value="ECO:0007669"/>
    <property type="project" value="InterPro"/>
</dbReference>
<name>A0A1W1ZAZ2_9LACT</name>
<dbReference type="OrthoDB" id="9791546at2"/>
<evidence type="ECO:0000313" key="8">
    <source>
        <dbReference type="Proteomes" id="UP000243884"/>
    </source>
</evidence>
<dbReference type="SMART" id="SM00382">
    <property type="entry name" value="AAA"/>
    <property type="match status" value="1"/>
</dbReference>
<dbReference type="InterPro" id="IPR017911">
    <property type="entry name" value="MacB-like_ATP-bd"/>
</dbReference>
<keyword evidence="8" id="KW-1185">Reference proteome</keyword>
<evidence type="ECO:0000256" key="4">
    <source>
        <dbReference type="ARBA" id="ARBA00022840"/>
    </source>
</evidence>
<dbReference type="InterPro" id="IPR003593">
    <property type="entry name" value="AAA+_ATPase"/>
</dbReference>
<dbReference type="PANTHER" id="PTHR42798:SF6">
    <property type="entry name" value="CELL DIVISION ATP-BINDING PROTEIN FTSE"/>
    <property type="match status" value="1"/>
</dbReference>
<dbReference type="PROSITE" id="PS00211">
    <property type="entry name" value="ABC_TRANSPORTER_1"/>
    <property type="match status" value="1"/>
</dbReference>
<dbReference type="InterPro" id="IPR003439">
    <property type="entry name" value="ABC_transporter-like_ATP-bd"/>
</dbReference>
<organism evidence="7 8">
    <name type="scientific">Aerococcus suis</name>
    <dbReference type="NCBI Taxonomy" id="371602"/>
    <lineage>
        <taxon>Bacteria</taxon>
        <taxon>Bacillati</taxon>
        <taxon>Bacillota</taxon>
        <taxon>Bacilli</taxon>
        <taxon>Lactobacillales</taxon>
        <taxon>Aerococcaceae</taxon>
        <taxon>Aerococcus</taxon>
    </lineage>
</organism>
<protein>
    <submittedName>
        <fullName evidence="7">Putative ABC transport system ATP-binding protein</fullName>
    </submittedName>
</protein>
<dbReference type="SUPFAM" id="SSF52540">
    <property type="entry name" value="P-loop containing nucleoside triphosphate hydrolases"/>
    <property type="match status" value="1"/>
</dbReference>